<dbReference type="EMBL" id="PDUG01000004">
    <property type="protein sequence ID" value="PIC33070.1"/>
    <property type="molecule type" value="Genomic_DNA"/>
</dbReference>
<gene>
    <name evidence="1" type="primary">Cnig_chr_IV.g13183</name>
    <name evidence="1" type="ORF">B9Z55_013183</name>
</gene>
<evidence type="ECO:0000313" key="2">
    <source>
        <dbReference type="Proteomes" id="UP000230233"/>
    </source>
</evidence>
<sequence length="127" mass="14657">MDMLKDRHTLTRSRASSDTLDSFIKIQTLSPVAYMMRWTFRITIMRTSEFTTSNWTTNQEALSYDTGMTGGLTIRVDEAADGREAVDRGNGEEKEEALKNGIYVRVILDKERLMSSKRLMYDPVAWY</sequence>
<protein>
    <submittedName>
        <fullName evidence="1">Uncharacterized protein</fullName>
    </submittedName>
</protein>
<comment type="caution">
    <text evidence="1">The sequence shown here is derived from an EMBL/GenBank/DDBJ whole genome shotgun (WGS) entry which is preliminary data.</text>
</comment>
<keyword evidence="2" id="KW-1185">Reference proteome</keyword>
<evidence type="ECO:0000313" key="1">
    <source>
        <dbReference type="EMBL" id="PIC33070.1"/>
    </source>
</evidence>
<proteinExistence type="predicted"/>
<dbReference type="AlphaFoldDB" id="A0A2G5U0H2"/>
<reference evidence="2" key="1">
    <citation type="submission" date="2017-10" db="EMBL/GenBank/DDBJ databases">
        <title>Rapid genome shrinkage in a self-fertile nematode reveals novel sperm competition proteins.</title>
        <authorList>
            <person name="Yin D."/>
            <person name="Schwarz E.M."/>
            <person name="Thomas C.G."/>
            <person name="Felde R.L."/>
            <person name="Korf I.F."/>
            <person name="Cutter A.D."/>
            <person name="Schartner C.M."/>
            <person name="Ralston E.J."/>
            <person name="Meyer B.J."/>
            <person name="Haag E.S."/>
        </authorList>
    </citation>
    <scope>NUCLEOTIDE SEQUENCE [LARGE SCALE GENOMIC DNA]</scope>
    <source>
        <strain evidence="2">JU1422</strain>
    </source>
</reference>
<name>A0A2G5U0H2_9PELO</name>
<accession>A0A2G5U0H2</accession>
<organism evidence="1 2">
    <name type="scientific">Caenorhabditis nigoni</name>
    <dbReference type="NCBI Taxonomy" id="1611254"/>
    <lineage>
        <taxon>Eukaryota</taxon>
        <taxon>Metazoa</taxon>
        <taxon>Ecdysozoa</taxon>
        <taxon>Nematoda</taxon>
        <taxon>Chromadorea</taxon>
        <taxon>Rhabditida</taxon>
        <taxon>Rhabditina</taxon>
        <taxon>Rhabditomorpha</taxon>
        <taxon>Rhabditoidea</taxon>
        <taxon>Rhabditidae</taxon>
        <taxon>Peloderinae</taxon>
        <taxon>Caenorhabditis</taxon>
    </lineage>
</organism>
<dbReference type="Proteomes" id="UP000230233">
    <property type="component" value="Chromosome IV"/>
</dbReference>